<gene>
    <name evidence="1" type="ORF">EY643_01135</name>
</gene>
<dbReference type="Proteomes" id="UP000326287">
    <property type="component" value="Chromosome"/>
</dbReference>
<evidence type="ECO:0000313" key="1">
    <source>
        <dbReference type="EMBL" id="QFU74363.1"/>
    </source>
</evidence>
<dbReference type="PRINTS" id="PR00081">
    <property type="entry name" value="GDHRDH"/>
</dbReference>
<dbReference type="SUPFAM" id="SSF51735">
    <property type="entry name" value="NAD(P)-binding Rossmann-fold domains"/>
    <property type="match status" value="1"/>
</dbReference>
<name>A0A5P9NF22_9GAMM</name>
<sequence length="278" mass="30418">MARDGSRDGCWSSGRRNRCLRRGAGQQRVAMAGDILKQEGLSAVVVGNGSIGLALAANLLQRENLNSLVILNRNGDVPFSDPRVANVKFDAEAPESIAAAAKVVRSSVDRVHLMINTVGMLHNQQQQPEKRLSRVSPENLQRSFAVNTMLLPVLVQEFSSLLRHLDSALFVSLSARVGSIEDNRLGGWYSYRASKAAHNMLLRTIAQEWRLSHRNAAIVAMHPGTVASRLSEPFISSGYQHTVHTPSECADHLAAVFSTLTSESSGSFLDWRGQPVPW</sequence>
<proteinExistence type="predicted"/>
<dbReference type="KEGG" id="halc:EY643_01135"/>
<dbReference type="Pfam" id="PF00106">
    <property type="entry name" value="adh_short"/>
    <property type="match status" value="1"/>
</dbReference>
<dbReference type="GO" id="GO:0005737">
    <property type="term" value="C:cytoplasm"/>
    <property type="evidence" value="ECO:0007669"/>
    <property type="project" value="TreeGrafter"/>
</dbReference>
<dbReference type="PANTHER" id="PTHR43544">
    <property type="entry name" value="SHORT-CHAIN DEHYDROGENASE/REDUCTASE"/>
    <property type="match status" value="1"/>
</dbReference>
<protein>
    <submittedName>
        <fullName evidence="1">SDR family NAD(P)-dependent oxidoreductase</fullName>
    </submittedName>
</protein>
<dbReference type="Gene3D" id="3.40.50.720">
    <property type="entry name" value="NAD(P)-binding Rossmann-like Domain"/>
    <property type="match status" value="1"/>
</dbReference>
<dbReference type="InterPro" id="IPR051468">
    <property type="entry name" value="Fungal_SecMetab_SDRs"/>
</dbReference>
<keyword evidence="2" id="KW-1185">Reference proteome</keyword>
<dbReference type="InterPro" id="IPR036291">
    <property type="entry name" value="NAD(P)-bd_dom_sf"/>
</dbReference>
<dbReference type="InterPro" id="IPR002347">
    <property type="entry name" value="SDR_fam"/>
</dbReference>
<evidence type="ECO:0000313" key="2">
    <source>
        <dbReference type="Proteomes" id="UP000326287"/>
    </source>
</evidence>
<dbReference type="OrthoDB" id="9785826at2"/>
<dbReference type="PANTHER" id="PTHR43544:SF12">
    <property type="entry name" value="NAD(P)-BINDING ROSSMANN-FOLD SUPERFAMILY PROTEIN"/>
    <property type="match status" value="1"/>
</dbReference>
<accession>A0A5P9NF22</accession>
<dbReference type="GO" id="GO:0016491">
    <property type="term" value="F:oxidoreductase activity"/>
    <property type="evidence" value="ECO:0007669"/>
    <property type="project" value="TreeGrafter"/>
</dbReference>
<organism evidence="1 2">
    <name type="scientific">Halioglobus maricola</name>
    <dbReference type="NCBI Taxonomy" id="2601894"/>
    <lineage>
        <taxon>Bacteria</taxon>
        <taxon>Pseudomonadati</taxon>
        <taxon>Pseudomonadota</taxon>
        <taxon>Gammaproteobacteria</taxon>
        <taxon>Cellvibrionales</taxon>
        <taxon>Halieaceae</taxon>
        <taxon>Halioglobus</taxon>
    </lineage>
</organism>
<dbReference type="EMBL" id="CP036422">
    <property type="protein sequence ID" value="QFU74363.1"/>
    <property type="molecule type" value="Genomic_DNA"/>
</dbReference>
<dbReference type="AlphaFoldDB" id="A0A5P9NF22"/>
<reference evidence="1 2" key="1">
    <citation type="submission" date="2019-02" db="EMBL/GenBank/DDBJ databases">
        <authorList>
            <person name="Li S.-H."/>
        </authorList>
    </citation>
    <scope>NUCLEOTIDE SEQUENCE [LARGE SCALE GENOMIC DNA]</scope>
    <source>
        <strain evidence="1 2">IMCC14385</strain>
    </source>
</reference>